<dbReference type="GO" id="GO:0031177">
    <property type="term" value="F:phosphopantetheine binding"/>
    <property type="evidence" value="ECO:0007669"/>
    <property type="project" value="InterPro"/>
</dbReference>
<name>A0AAE3D0Y8_9HYPH</name>
<accession>A0AAE3D0Y8</accession>
<sequence>MTAPSPHTKRETLMLDTPYVAPEGERETAIAEIWSAAFGIADLGVEDDFFDLGGDSVIAETITRQIGEMLKINLKAGALVEARTVRDIAELLDNASGNSLPSHLVPLRSGGGRTPIFIVHGAAGLLFPSAAFMDGFHADQPIYAFQVPGYDGHFEPLDSVEEIATEYLRCMRMVSQDGPWHLAGFCHGSWIAFEMAIQLAEEGRKPLSLTLLDPGVQEGQMLNDYMRFTRRRGKNGLATAIAELKFGAKSMLDAWRCWRATGHWIAPSDPRCFDIPEVWDYLQKRNRERQARALNKAGSNATEQELTERQWMWDREGEGAFDTEKELELQRTDAANEAISRLKRAWYKYGPHTPLQSRVHMVASEFQNEKLKNPAYPIRRLMPDLVITVLGKYHNDTVSTKGPENARIIQRIADDA</sequence>
<dbReference type="InterPro" id="IPR009081">
    <property type="entry name" value="PP-bd_ACP"/>
</dbReference>
<evidence type="ECO:0000256" key="1">
    <source>
        <dbReference type="ARBA" id="ARBA00022450"/>
    </source>
</evidence>
<dbReference type="Pfam" id="PF00550">
    <property type="entry name" value="PP-binding"/>
    <property type="match status" value="1"/>
</dbReference>
<dbReference type="Pfam" id="PF00975">
    <property type="entry name" value="Thioesterase"/>
    <property type="match status" value="1"/>
</dbReference>
<dbReference type="SUPFAM" id="SSF53474">
    <property type="entry name" value="alpha/beta-Hydrolases"/>
    <property type="match status" value="1"/>
</dbReference>
<dbReference type="AlphaFoldDB" id="A0AAE3D0Y8"/>
<protein>
    <recommendedName>
        <fullName evidence="3">Carrier domain-containing protein</fullName>
    </recommendedName>
</protein>
<organism evidence="4 5">
    <name type="scientific">Flavimaribacter sediminis</name>
    <dbReference type="NCBI Taxonomy" id="2865987"/>
    <lineage>
        <taxon>Bacteria</taxon>
        <taxon>Pseudomonadati</taxon>
        <taxon>Pseudomonadota</taxon>
        <taxon>Alphaproteobacteria</taxon>
        <taxon>Hyphomicrobiales</taxon>
        <taxon>Rhizobiaceae</taxon>
        <taxon>Flavimaribacter</taxon>
    </lineage>
</organism>
<dbReference type="InterPro" id="IPR020806">
    <property type="entry name" value="PKS_PP-bd"/>
</dbReference>
<dbReference type="GO" id="GO:0044550">
    <property type="term" value="P:secondary metabolite biosynthetic process"/>
    <property type="evidence" value="ECO:0007669"/>
    <property type="project" value="TreeGrafter"/>
</dbReference>
<feature type="domain" description="Carrier" evidence="3">
    <location>
        <begin position="21"/>
        <end position="96"/>
    </location>
</feature>
<dbReference type="PROSITE" id="PS50075">
    <property type="entry name" value="CARRIER"/>
    <property type="match status" value="1"/>
</dbReference>
<dbReference type="SUPFAM" id="SSF47336">
    <property type="entry name" value="ACP-like"/>
    <property type="match status" value="1"/>
</dbReference>
<proteinExistence type="predicted"/>
<dbReference type="RefSeq" id="WP_220228927.1">
    <property type="nucleotide sequence ID" value="NZ_JAICBX010000002.1"/>
</dbReference>
<evidence type="ECO:0000313" key="4">
    <source>
        <dbReference type="EMBL" id="MBW8638289.1"/>
    </source>
</evidence>
<dbReference type="PANTHER" id="PTHR45527:SF1">
    <property type="entry name" value="FATTY ACID SYNTHASE"/>
    <property type="match status" value="1"/>
</dbReference>
<dbReference type="InterPro" id="IPR001031">
    <property type="entry name" value="Thioesterase"/>
</dbReference>
<reference evidence="4" key="1">
    <citation type="submission" date="2021-08" db="EMBL/GenBank/DDBJ databases">
        <title>Hoeflea bacterium WL0058 sp. nov., isolated from the sediment.</title>
        <authorList>
            <person name="Wang L."/>
            <person name="Zhang D."/>
        </authorList>
    </citation>
    <scope>NUCLEOTIDE SEQUENCE</scope>
    <source>
        <strain evidence="4">WL0058</strain>
    </source>
</reference>
<dbReference type="Gene3D" id="1.10.1200.10">
    <property type="entry name" value="ACP-like"/>
    <property type="match status" value="1"/>
</dbReference>
<keyword evidence="1" id="KW-0596">Phosphopantetheine</keyword>
<gene>
    <name evidence="4" type="ORF">K1W69_13920</name>
</gene>
<keyword evidence="2" id="KW-0597">Phosphoprotein</keyword>
<dbReference type="SMART" id="SM00823">
    <property type="entry name" value="PKS_PP"/>
    <property type="match status" value="1"/>
</dbReference>
<dbReference type="Gene3D" id="3.40.50.1820">
    <property type="entry name" value="alpha/beta hydrolase"/>
    <property type="match status" value="1"/>
</dbReference>
<keyword evidence="5" id="KW-1185">Reference proteome</keyword>
<evidence type="ECO:0000256" key="2">
    <source>
        <dbReference type="ARBA" id="ARBA00022553"/>
    </source>
</evidence>
<dbReference type="Proteomes" id="UP001196509">
    <property type="component" value="Unassembled WGS sequence"/>
</dbReference>
<dbReference type="PANTHER" id="PTHR45527">
    <property type="entry name" value="NONRIBOSOMAL PEPTIDE SYNTHETASE"/>
    <property type="match status" value="1"/>
</dbReference>
<evidence type="ECO:0000259" key="3">
    <source>
        <dbReference type="PROSITE" id="PS50075"/>
    </source>
</evidence>
<evidence type="ECO:0000313" key="5">
    <source>
        <dbReference type="Proteomes" id="UP001196509"/>
    </source>
</evidence>
<dbReference type="GO" id="GO:0043041">
    <property type="term" value="P:amino acid activation for nonribosomal peptide biosynthetic process"/>
    <property type="evidence" value="ECO:0007669"/>
    <property type="project" value="TreeGrafter"/>
</dbReference>
<dbReference type="EMBL" id="JAICBX010000002">
    <property type="protein sequence ID" value="MBW8638289.1"/>
    <property type="molecule type" value="Genomic_DNA"/>
</dbReference>
<comment type="caution">
    <text evidence="4">The sequence shown here is derived from an EMBL/GenBank/DDBJ whole genome shotgun (WGS) entry which is preliminary data.</text>
</comment>
<dbReference type="InterPro" id="IPR029058">
    <property type="entry name" value="AB_hydrolase_fold"/>
</dbReference>
<dbReference type="GO" id="GO:0005737">
    <property type="term" value="C:cytoplasm"/>
    <property type="evidence" value="ECO:0007669"/>
    <property type="project" value="TreeGrafter"/>
</dbReference>
<dbReference type="InterPro" id="IPR036736">
    <property type="entry name" value="ACP-like_sf"/>
</dbReference>